<evidence type="ECO:0000313" key="2">
    <source>
        <dbReference type="Proteomes" id="UP001159428"/>
    </source>
</evidence>
<name>A0AAU9WFP9_9CNID</name>
<dbReference type="Gene3D" id="3.40.50.300">
    <property type="entry name" value="P-loop containing nucleotide triphosphate hydrolases"/>
    <property type="match status" value="1"/>
</dbReference>
<evidence type="ECO:0008006" key="3">
    <source>
        <dbReference type="Google" id="ProtNLM"/>
    </source>
</evidence>
<comment type="caution">
    <text evidence="1">The sequence shown here is derived from an EMBL/GenBank/DDBJ whole genome shotgun (WGS) entry which is preliminary data.</text>
</comment>
<dbReference type="SUPFAM" id="SSF52540">
    <property type="entry name" value="P-loop containing nucleoside triphosphate hydrolases"/>
    <property type="match status" value="1"/>
</dbReference>
<evidence type="ECO:0000313" key="1">
    <source>
        <dbReference type="EMBL" id="CAH3110501.1"/>
    </source>
</evidence>
<dbReference type="Proteomes" id="UP001159428">
    <property type="component" value="Unassembled WGS sequence"/>
</dbReference>
<dbReference type="AlphaFoldDB" id="A0AAU9WFP9"/>
<keyword evidence="2" id="KW-1185">Reference proteome</keyword>
<dbReference type="EMBL" id="CALNXJ010000012">
    <property type="protein sequence ID" value="CAH3110501.1"/>
    <property type="molecule type" value="Genomic_DNA"/>
</dbReference>
<dbReference type="InterPro" id="IPR027417">
    <property type="entry name" value="P-loop_NTPase"/>
</dbReference>
<gene>
    <name evidence="1" type="ORF">PMEA_00003699</name>
</gene>
<reference evidence="1 2" key="1">
    <citation type="submission" date="2022-05" db="EMBL/GenBank/DDBJ databases">
        <authorList>
            <consortium name="Genoscope - CEA"/>
            <person name="William W."/>
        </authorList>
    </citation>
    <scope>NUCLEOTIDE SEQUENCE [LARGE SCALE GENOMIC DNA]</scope>
</reference>
<organism evidence="1 2">
    <name type="scientific">Pocillopora meandrina</name>
    <dbReference type="NCBI Taxonomy" id="46732"/>
    <lineage>
        <taxon>Eukaryota</taxon>
        <taxon>Metazoa</taxon>
        <taxon>Cnidaria</taxon>
        <taxon>Anthozoa</taxon>
        <taxon>Hexacorallia</taxon>
        <taxon>Scleractinia</taxon>
        <taxon>Astrocoeniina</taxon>
        <taxon>Pocilloporidae</taxon>
        <taxon>Pocillopora</taxon>
    </lineage>
</organism>
<accession>A0AAU9WFP9</accession>
<sequence length="301" mass="34076">MTRGNRAEWDCTMLFYAILFSDCIHSLNPVVWSNVDKLRLFRNEEFAHIAQGHLSDAEFQNAISKVENAFLALGLSTVKIQDKRKKQFRKKRREYMRQQRNFGKKRKKERNTLEERLNSNVSSFCILPPKPSHDVTNRDADVCEIIQKLKELKKSAGLSYLFISGNPGSCQSQMASLVAKRCFDAVKESTSTASFVMTLNAENSKTLLESYATFARHLKCPEYAVTNTFTSKDLSTDEKIRRLKTLISTKIELYSSWLLIVDNVTSMSHLDGNLPDSGNGQWAKGQLLITTQDTASISPSG</sequence>
<proteinExistence type="predicted"/>
<protein>
    <recommendedName>
        <fullName evidence="3">AAA+ ATPase domain-containing protein</fullName>
    </recommendedName>
</protein>